<dbReference type="Pfam" id="PF00561">
    <property type="entry name" value="Abhydrolase_1"/>
    <property type="match status" value="1"/>
</dbReference>
<accession>A0A1J7BZ12</accession>
<dbReference type="InterPro" id="IPR050266">
    <property type="entry name" value="AB_hydrolase_sf"/>
</dbReference>
<dbReference type="InterPro" id="IPR000073">
    <property type="entry name" value="AB_hydrolase_1"/>
</dbReference>
<dbReference type="PANTHER" id="PTHR43798">
    <property type="entry name" value="MONOACYLGLYCEROL LIPASE"/>
    <property type="match status" value="1"/>
</dbReference>
<reference evidence="2 3" key="1">
    <citation type="submission" date="2016-10" db="EMBL/GenBank/DDBJ databases">
        <title>Genome sequence of Streptomyces gilvigriseus MUSC 26.</title>
        <authorList>
            <person name="Lee L.-H."/>
            <person name="Ser H.-L."/>
        </authorList>
    </citation>
    <scope>NUCLEOTIDE SEQUENCE [LARGE SCALE GENOMIC DNA]</scope>
    <source>
        <strain evidence="2 3">MUSC 26</strain>
    </source>
</reference>
<feature type="domain" description="AB hydrolase-1" evidence="1">
    <location>
        <begin position="93"/>
        <end position="340"/>
    </location>
</feature>
<comment type="caution">
    <text evidence="2">The sequence shown here is derived from an EMBL/GenBank/DDBJ whole genome shotgun (WGS) entry which is preliminary data.</text>
</comment>
<evidence type="ECO:0000313" key="2">
    <source>
        <dbReference type="EMBL" id="OIV38721.1"/>
    </source>
</evidence>
<dbReference type="SUPFAM" id="SSF53474">
    <property type="entry name" value="alpha/beta-Hydrolases"/>
    <property type="match status" value="1"/>
</dbReference>
<dbReference type="AlphaFoldDB" id="A0A1J7BZ12"/>
<dbReference type="PANTHER" id="PTHR43798:SF33">
    <property type="entry name" value="HYDROLASE, PUTATIVE (AFU_ORTHOLOGUE AFUA_2G14860)-RELATED"/>
    <property type="match status" value="1"/>
</dbReference>
<dbReference type="GO" id="GO:0016020">
    <property type="term" value="C:membrane"/>
    <property type="evidence" value="ECO:0007669"/>
    <property type="project" value="TreeGrafter"/>
</dbReference>
<organism evidence="2 3">
    <name type="scientific">Mangrovactinospora gilvigrisea</name>
    <dbReference type="NCBI Taxonomy" id="1428644"/>
    <lineage>
        <taxon>Bacteria</taxon>
        <taxon>Bacillati</taxon>
        <taxon>Actinomycetota</taxon>
        <taxon>Actinomycetes</taxon>
        <taxon>Kitasatosporales</taxon>
        <taxon>Streptomycetaceae</taxon>
        <taxon>Mangrovactinospora</taxon>
    </lineage>
</organism>
<dbReference type="STRING" id="1428644.BIV57_04350"/>
<dbReference type="RefSeq" id="WP_071655314.1">
    <property type="nucleotide sequence ID" value="NZ_MLCF01000014.1"/>
</dbReference>
<dbReference type="GO" id="GO:0003824">
    <property type="term" value="F:catalytic activity"/>
    <property type="evidence" value="ECO:0007669"/>
    <property type="project" value="UniProtKB-ARBA"/>
</dbReference>
<proteinExistence type="predicted"/>
<gene>
    <name evidence="2" type="ORF">BIV57_04350</name>
</gene>
<dbReference type="Gene3D" id="3.40.50.1820">
    <property type="entry name" value="alpha/beta hydrolase"/>
    <property type="match status" value="1"/>
</dbReference>
<keyword evidence="3" id="KW-1185">Reference proteome</keyword>
<dbReference type="EMBL" id="MLCF01000014">
    <property type="protein sequence ID" value="OIV38721.1"/>
    <property type="molecule type" value="Genomic_DNA"/>
</dbReference>
<sequence>MLGTLITASAATLAAGPAAGLLGYRQLKRTAFAKRLRITAPNGIDESGFVHIGGIDQWISIRGEDRRNPVILEILGGPGASNLAFLPRTRGWEQHFTIVRWDMRGAGFTYAKTGPEGQGEMSLDQLYRDALEVTAYVRARLNVERVLLVANSFGTITGLRLARNHPDLYAAYVGTDQNILAGGRETSAYDNLLARLQAAGKKQAKAAAEVAEMGPERAAWSVHQWSQFNKLALTTDALSFDTMKTVVIRSLWFSPLHTLRGLRSYLKAMTFSEQIAPQAASVDEWAEGTHFQIPVFVFQGAGDVLTPPEPARRFVADITAPVKDFALIEDASHFAAFRHPDRFLQLMLTRVRPVLTGTWAAGNVPEQPLYAAP</sequence>
<dbReference type="OrthoDB" id="9796770at2"/>
<dbReference type="Proteomes" id="UP000243342">
    <property type="component" value="Unassembled WGS sequence"/>
</dbReference>
<evidence type="ECO:0000259" key="1">
    <source>
        <dbReference type="Pfam" id="PF00561"/>
    </source>
</evidence>
<dbReference type="InterPro" id="IPR029058">
    <property type="entry name" value="AB_hydrolase_fold"/>
</dbReference>
<protein>
    <submittedName>
        <fullName evidence="2">Proline iminopeptidase</fullName>
    </submittedName>
</protein>
<name>A0A1J7BZ12_9ACTN</name>
<evidence type="ECO:0000313" key="3">
    <source>
        <dbReference type="Proteomes" id="UP000243342"/>
    </source>
</evidence>